<evidence type="ECO:0000313" key="3">
    <source>
        <dbReference type="RefSeq" id="XP_044940576.1"/>
    </source>
</evidence>
<dbReference type="GeneID" id="123393244"/>
<organism evidence="2 3">
    <name type="scientific">Mustela putorius furo</name>
    <name type="common">European domestic ferret</name>
    <name type="synonym">Mustela furo</name>
    <dbReference type="NCBI Taxonomy" id="9669"/>
    <lineage>
        <taxon>Eukaryota</taxon>
        <taxon>Metazoa</taxon>
        <taxon>Chordata</taxon>
        <taxon>Craniata</taxon>
        <taxon>Vertebrata</taxon>
        <taxon>Euteleostomi</taxon>
        <taxon>Mammalia</taxon>
        <taxon>Eutheria</taxon>
        <taxon>Laurasiatheria</taxon>
        <taxon>Carnivora</taxon>
        <taxon>Caniformia</taxon>
        <taxon>Musteloidea</taxon>
        <taxon>Mustelidae</taxon>
        <taxon>Mustelinae</taxon>
        <taxon>Mustela</taxon>
    </lineage>
</organism>
<name>A0A8U0SEK5_MUSPF</name>
<dbReference type="AlphaFoldDB" id="A0A8U0SEK5"/>
<evidence type="ECO:0000313" key="2">
    <source>
        <dbReference type="Proteomes" id="UP000000715"/>
    </source>
</evidence>
<evidence type="ECO:0000256" key="1">
    <source>
        <dbReference type="SAM" id="MobiDB-lite"/>
    </source>
</evidence>
<feature type="region of interest" description="Disordered" evidence="1">
    <location>
        <begin position="73"/>
        <end position="104"/>
    </location>
</feature>
<proteinExistence type="predicted"/>
<reference evidence="3" key="1">
    <citation type="submission" date="2025-08" db="UniProtKB">
        <authorList>
            <consortium name="RefSeq"/>
        </authorList>
    </citation>
    <scope>IDENTIFICATION</scope>
    <source>
        <tissue evidence="3">Brain</tissue>
    </source>
</reference>
<keyword evidence="2" id="KW-1185">Reference proteome</keyword>
<dbReference type="RefSeq" id="XP_044940576.1">
    <property type="nucleotide sequence ID" value="XM_045084641.1"/>
</dbReference>
<accession>A0A8U0SEK5</accession>
<sequence>MHVPLRFIPLSTSIPSSLNYSFVLGLPELLCICGVIMERRRTEFSHLWTLVSQSPPWQPDCWALHHCQPRGSERTSADVPRAPGSLRSSCSGPTTASKPGAWRGRRSRETLRYSVMHREASCSLRAPGPAYPCELPAVVCDSSSGSDVRILPTVPGREKITNTNCSLMTSTPSRVKHGQFIQWVRHSSLLPPEEGQIALGGHACFTNPTSSSTPRNSTGIS</sequence>
<gene>
    <name evidence="3" type="primary">LOC123393244</name>
</gene>
<protein>
    <submittedName>
        <fullName evidence="3">Uncharacterized protein LOC123393244 isoform X1</fullName>
    </submittedName>
</protein>
<feature type="compositionally biased region" description="Polar residues" evidence="1">
    <location>
        <begin position="86"/>
        <end position="97"/>
    </location>
</feature>
<dbReference type="Proteomes" id="UP000000715">
    <property type="component" value="Unplaced"/>
</dbReference>